<protein>
    <recommendedName>
        <fullName evidence="3">Lipoprotein</fullName>
    </recommendedName>
</protein>
<dbReference type="PROSITE" id="PS51257">
    <property type="entry name" value="PROKAR_LIPOPROTEIN"/>
    <property type="match status" value="1"/>
</dbReference>
<evidence type="ECO:0000313" key="2">
    <source>
        <dbReference type="Proteomes" id="UP000261284"/>
    </source>
</evidence>
<dbReference type="AlphaFoldDB" id="A0A3E1NJ18"/>
<evidence type="ECO:0000313" key="1">
    <source>
        <dbReference type="EMBL" id="RFM27778.1"/>
    </source>
</evidence>
<organism evidence="1 2">
    <name type="scientific">Deminuibacter soli</name>
    <dbReference type="NCBI Taxonomy" id="2291815"/>
    <lineage>
        <taxon>Bacteria</taxon>
        <taxon>Pseudomonadati</taxon>
        <taxon>Bacteroidota</taxon>
        <taxon>Chitinophagia</taxon>
        <taxon>Chitinophagales</taxon>
        <taxon>Chitinophagaceae</taxon>
        <taxon>Deminuibacter</taxon>
    </lineage>
</organism>
<name>A0A3E1NJ18_9BACT</name>
<gene>
    <name evidence="1" type="ORF">DXN05_13845</name>
</gene>
<proteinExistence type="predicted"/>
<reference evidence="1 2" key="1">
    <citation type="submission" date="2018-08" db="EMBL/GenBank/DDBJ databases">
        <title>Chitinophagaceae sp. K23C18032701, a novel bacterium isolated from forest soil.</title>
        <authorList>
            <person name="Wang C."/>
        </authorList>
    </citation>
    <scope>NUCLEOTIDE SEQUENCE [LARGE SCALE GENOMIC DNA]</scope>
    <source>
        <strain evidence="1 2">K23C18032701</strain>
    </source>
</reference>
<keyword evidence="2" id="KW-1185">Reference proteome</keyword>
<dbReference type="EMBL" id="QTJU01000004">
    <property type="protein sequence ID" value="RFM27778.1"/>
    <property type="molecule type" value="Genomic_DNA"/>
</dbReference>
<comment type="caution">
    <text evidence="1">The sequence shown here is derived from an EMBL/GenBank/DDBJ whole genome shotgun (WGS) entry which is preliminary data.</text>
</comment>
<sequence>MNKLLILTTTLLFISCSPFKDMPESSEQELKSNYNSKHKEIAKLKRYFNSITPKDLEIYIEFINDQTIDLSIYHKTIPPYPKKVLFQQWGFNPYNGRQDSPVYNMPDDETSSLDTVKDILNWKDATFRTIKAYLDNANCISVTNGEPANVGFRRSGMGMYFYNLFNAPLNDSLKKTYNDSCRYRLYNDTMAFEYGGGAIGPQCFPDK</sequence>
<evidence type="ECO:0008006" key="3">
    <source>
        <dbReference type="Google" id="ProtNLM"/>
    </source>
</evidence>
<dbReference type="OrthoDB" id="755509at2"/>
<accession>A0A3E1NJ18</accession>
<dbReference type="Proteomes" id="UP000261284">
    <property type="component" value="Unassembled WGS sequence"/>
</dbReference>
<dbReference type="RefSeq" id="WP_147313921.1">
    <property type="nucleotide sequence ID" value="NZ_QTJU01000004.1"/>
</dbReference>